<feature type="transmembrane region" description="Helical" evidence="6">
    <location>
        <begin position="51"/>
        <end position="70"/>
    </location>
</feature>
<reference evidence="8" key="2">
    <citation type="submission" date="2023-06" db="EMBL/GenBank/DDBJ databases">
        <title>Black Yeasts Isolated from many extreme environments.</title>
        <authorList>
            <person name="Coleine C."/>
            <person name="Stajich J.E."/>
            <person name="Selbmann L."/>
        </authorList>
    </citation>
    <scope>NUCLEOTIDE SEQUENCE</scope>
    <source>
        <strain evidence="8">CCFEE 5200</strain>
    </source>
</reference>
<organism evidence="8 9">
    <name type="scientific">Friedmanniomyces endolithicus</name>
    <dbReference type="NCBI Taxonomy" id="329885"/>
    <lineage>
        <taxon>Eukaryota</taxon>
        <taxon>Fungi</taxon>
        <taxon>Dikarya</taxon>
        <taxon>Ascomycota</taxon>
        <taxon>Pezizomycotina</taxon>
        <taxon>Dothideomycetes</taxon>
        <taxon>Dothideomycetidae</taxon>
        <taxon>Mycosphaerellales</taxon>
        <taxon>Teratosphaeriaceae</taxon>
        <taxon>Friedmanniomyces</taxon>
    </lineage>
</organism>
<evidence type="ECO:0000313" key="9">
    <source>
        <dbReference type="Proteomes" id="UP001175353"/>
    </source>
</evidence>
<dbReference type="Proteomes" id="UP001168146">
    <property type="component" value="Unassembled WGS sequence"/>
</dbReference>
<keyword evidence="9" id="KW-1185">Reference proteome</keyword>
<dbReference type="AlphaFoldDB" id="A0AAN6K8G3"/>
<reference evidence="7" key="1">
    <citation type="submission" date="2021-12" db="EMBL/GenBank/DDBJ databases">
        <title>Black yeast isolated from Biological Soil Crust.</title>
        <authorList>
            <person name="Kurbessoian T."/>
        </authorList>
    </citation>
    <scope>NUCLEOTIDE SEQUENCE</scope>
    <source>
        <strain evidence="7">CCFEE 5208</strain>
    </source>
</reference>
<feature type="region of interest" description="Disordered" evidence="5">
    <location>
        <begin position="78"/>
        <end position="101"/>
    </location>
</feature>
<name>A0AAN6K8G3_9PEZI</name>
<feature type="transmembrane region" description="Helical" evidence="6">
    <location>
        <begin position="7"/>
        <end position="31"/>
    </location>
</feature>
<evidence type="ECO:0000256" key="6">
    <source>
        <dbReference type="SAM" id="Phobius"/>
    </source>
</evidence>
<accession>A0AAN6K8G3</accession>
<keyword evidence="2 6" id="KW-0812">Transmembrane</keyword>
<dbReference type="EMBL" id="JASUXU010000009">
    <property type="protein sequence ID" value="KAK0324814.1"/>
    <property type="molecule type" value="Genomic_DNA"/>
</dbReference>
<evidence type="ECO:0000256" key="2">
    <source>
        <dbReference type="ARBA" id="ARBA00022692"/>
    </source>
</evidence>
<dbReference type="Pfam" id="PF23489">
    <property type="entry name" value="V-ATPase_su_f"/>
    <property type="match status" value="1"/>
</dbReference>
<keyword evidence="3 6" id="KW-1133">Transmembrane helix</keyword>
<evidence type="ECO:0000256" key="1">
    <source>
        <dbReference type="ARBA" id="ARBA00004370"/>
    </source>
</evidence>
<gene>
    <name evidence="7" type="ORF">LTR82_004520</name>
    <name evidence="8" type="ORF">LTR91_016244</name>
</gene>
<dbReference type="GO" id="GO:0016020">
    <property type="term" value="C:membrane"/>
    <property type="evidence" value="ECO:0007669"/>
    <property type="project" value="UniProtKB-SubCell"/>
</dbReference>
<keyword evidence="4 6" id="KW-0472">Membrane</keyword>
<sequence>MKPLVSAFNAWTCITISLFAIVILSVIGSMFAHGNHSMMGSDEDPQDGGKVAAAVFGAVGVYGVSITFHTQVEMRRGGARGGDGGALVHRRQSRQGEIALR</sequence>
<evidence type="ECO:0000313" key="8">
    <source>
        <dbReference type="EMBL" id="KAK0969607.1"/>
    </source>
</evidence>
<comment type="caution">
    <text evidence="8">The sequence shown here is derived from an EMBL/GenBank/DDBJ whole genome shotgun (WGS) entry which is preliminary data.</text>
</comment>
<proteinExistence type="predicted"/>
<evidence type="ECO:0000256" key="4">
    <source>
        <dbReference type="ARBA" id="ARBA00023136"/>
    </source>
</evidence>
<evidence type="ECO:0000256" key="5">
    <source>
        <dbReference type="SAM" id="MobiDB-lite"/>
    </source>
</evidence>
<evidence type="ECO:0000313" key="7">
    <source>
        <dbReference type="EMBL" id="KAK0324814.1"/>
    </source>
</evidence>
<dbReference type="InterPro" id="IPR056552">
    <property type="entry name" value="Ribonucl_Kappa"/>
</dbReference>
<evidence type="ECO:0000256" key="3">
    <source>
        <dbReference type="ARBA" id="ARBA00022989"/>
    </source>
</evidence>
<dbReference type="Proteomes" id="UP001175353">
    <property type="component" value="Unassembled WGS sequence"/>
</dbReference>
<comment type="subcellular location">
    <subcellularLocation>
        <location evidence="1">Membrane</location>
    </subcellularLocation>
</comment>
<protein>
    <submittedName>
        <fullName evidence="8">Uncharacterized protein</fullName>
    </submittedName>
</protein>
<dbReference type="EMBL" id="JAUJLE010000195">
    <property type="protein sequence ID" value="KAK0969607.1"/>
    <property type="molecule type" value="Genomic_DNA"/>
</dbReference>